<protein>
    <submittedName>
        <fullName evidence="2">DnaD domain-containing protein</fullName>
    </submittedName>
</protein>
<dbReference type="Proteomes" id="UP000290815">
    <property type="component" value="Chromosome"/>
</dbReference>
<name>A0A449AW67_9BACT</name>
<organism evidence="2 3">
    <name type="scientific">Mycoplasmopsis glycophila</name>
    <dbReference type="NCBI Taxonomy" id="171285"/>
    <lineage>
        <taxon>Bacteria</taxon>
        <taxon>Bacillati</taxon>
        <taxon>Mycoplasmatota</taxon>
        <taxon>Mycoplasmoidales</taxon>
        <taxon>Metamycoplasmataceae</taxon>
        <taxon>Mycoplasmopsis</taxon>
    </lineage>
</organism>
<accession>A0A449AW67</accession>
<reference evidence="2 3" key="1">
    <citation type="submission" date="2019-01" db="EMBL/GenBank/DDBJ databases">
        <authorList>
            <consortium name="Pathogen Informatics"/>
        </authorList>
    </citation>
    <scope>NUCLEOTIDE SEQUENCE [LARGE SCALE GENOMIC DNA]</scope>
    <source>
        <strain evidence="2 3">NCTC10194</strain>
    </source>
</reference>
<evidence type="ECO:0000259" key="1">
    <source>
        <dbReference type="Pfam" id="PF25888"/>
    </source>
</evidence>
<evidence type="ECO:0000313" key="3">
    <source>
        <dbReference type="Proteomes" id="UP000290815"/>
    </source>
</evidence>
<dbReference type="EMBL" id="LR215024">
    <property type="protein sequence ID" value="VEU70916.1"/>
    <property type="molecule type" value="Genomic_DNA"/>
</dbReference>
<dbReference type="KEGG" id="mgly:NCTC10194_00616"/>
<dbReference type="RefSeq" id="WP_027333485.1">
    <property type="nucleotide sequence ID" value="NZ_LR215024.1"/>
</dbReference>
<gene>
    <name evidence="2" type="ORF">NCTC10194_00616</name>
</gene>
<dbReference type="InterPro" id="IPR058660">
    <property type="entry name" value="WHD_DnaB"/>
</dbReference>
<proteinExistence type="predicted"/>
<dbReference type="Pfam" id="PF25888">
    <property type="entry name" value="WHD_DnaB"/>
    <property type="match status" value="1"/>
</dbReference>
<sequence length="349" mass="40912">MNKIRNLRFSYFEVRKETYISSQDLSNLRELYGSILGAGPIFLYEYLLDFLKDQNVQKSSIDFYAFSMLLSMTPEELDENRKKLEAHGLLNLIYDNNRAVTILLIQKPLDAKGIESNFILKNAIIKKIGERNFDILIKSKISKIHELVGEAYEDVTTTYFDLYNDFEEEKELNVISAPNSNVAATENNNIKDFLIELGQKNRTEKEIKKIAKKQHTPIKLEIGNVKYSNEYEALQNLDTVSFYTQITDRDPNELAQKFLLNWKRDYQLDDKTINLVLFLANLKFKNKKSDSWLKLANSLIKEVVQNELRNFNKVENYLDGKFEISTEYRPIYEQKAFLKQIYLNKKADK</sequence>
<feature type="domain" description="Replicative helicase loading/DNA remodeling protein DnaB N-terminal winged helix" evidence="1">
    <location>
        <begin position="12"/>
        <end position="175"/>
    </location>
</feature>
<evidence type="ECO:0000313" key="2">
    <source>
        <dbReference type="EMBL" id="VEU70916.1"/>
    </source>
</evidence>
<keyword evidence="3" id="KW-1185">Reference proteome</keyword>
<dbReference type="AlphaFoldDB" id="A0A449AW67"/>